<dbReference type="CDD" id="cd17536">
    <property type="entry name" value="REC_YesN-like"/>
    <property type="match status" value="1"/>
</dbReference>
<dbReference type="SUPFAM" id="SSF52172">
    <property type="entry name" value="CheY-like"/>
    <property type="match status" value="1"/>
</dbReference>
<evidence type="ECO:0000259" key="10">
    <source>
        <dbReference type="PROSITE" id="PS50110"/>
    </source>
</evidence>
<dbReference type="Gene3D" id="3.40.50.2300">
    <property type="match status" value="1"/>
</dbReference>
<dbReference type="Pfam" id="PF12833">
    <property type="entry name" value="HTH_18"/>
    <property type="match status" value="1"/>
</dbReference>
<dbReference type="InterPro" id="IPR011006">
    <property type="entry name" value="CheY-like_superfamily"/>
</dbReference>
<dbReference type="PANTHER" id="PTHR42713:SF3">
    <property type="entry name" value="TRANSCRIPTIONAL REGULATORY PROTEIN HPTR"/>
    <property type="match status" value="1"/>
</dbReference>
<evidence type="ECO:0000256" key="4">
    <source>
        <dbReference type="ARBA" id="ARBA00023012"/>
    </source>
</evidence>
<evidence type="ECO:0000256" key="7">
    <source>
        <dbReference type="ARBA" id="ARBA00023163"/>
    </source>
</evidence>
<name>A0A6N8F082_PAEMA</name>
<reference evidence="11 12" key="1">
    <citation type="submission" date="2019-11" db="EMBL/GenBank/DDBJ databases">
        <title>Draft genome sequences of five Paenibacillus species of dairy origin.</title>
        <authorList>
            <person name="Olajide A.M."/>
            <person name="Chen S."/>
            <person name="Lapointe G."/>
        </authorList>
    </citation>
    <scope>NUCLEOTIDE SEQUENCE [LARGE SCALE GENOMIC DNA]</scope>
    <source>
        <strain evidence="11 12">3CT49</strain>
    </source>
</reference>
<dbReference type="InterPro" id="IPR018060">
    <property type="entry name" value="HTH_AraC"/>
</dbReference>
<dbReference type="SUPFAM" id="SSF46689">
    <property type="entry name" value="Homeodomain-like"/>
    <property type="match status" value="2"/>
</dbReference>
<dbReference type="SMART" id="SM00342">
    <property type="entry name" value="HTH_ARAC"/>
    <property type="match status" value="1"/>
</dbReference>
<comment type="subcellular location">
    <subcellularLocation>
        <location evidence="1">Cytoplasm</location>
    </subcellularLocation>
</comment>
<evidence type="ECO:0000313" key="11">
    <source>
        <dbReference type="EMBL" id="MUG24038.1"/>
    </source>
</evidence>
<dbReference type="InterPro" id="IPR018062">
    <property type="entry name" value="HTH_AraC-typ_CS"/>
</dbReference>
<dbReference type="SMART" id="SM00448">
    <property type="entry name" value="REC"/>
    <property type="match status" value="1"/>
</dbReference>
<feature type="domain" description="HTH araC/xylS-type" evidence="9">
    <location>
        <begin position="454"/>
        <end position="551"/>
    </location>
</feature>
<dbReference type="EMBL" id="WNZZ01000012">
    <property type="protein sequence ID" value="MUG24038.1"/>
    <property type="molecule type" value="Genomic_DNA"/>
</dbReference>
<dbReference type="Gene3D" id="1.10.10.60">
    <property type="entry name" value="Homeodomain-like"/>
    <property type="match status" value="2"/>
</dbReference>
<evidence type="ECO:0000256" key="3">
    <source>
        <dbReference type="ARBA" id="ARBA00022553"/>
    </source>
</evidence>
<evidence type="ECO:0000259" key="9">
    <source>
        <dbReference type="PROSITE" id="PS01124"/>
    </source>
</evidence>
<dbReference type="InterPro" id="IPR020449">
    <property type="entry name" value="Tscrpt_reg_AraC-type_HTH"/>
</dbReference>
<dbReference type="InterPro" id="IPR001789">
    <property type="entry name" value="Sig_transdc_resp-reg_receiver"/>
</dbReference>
<dbReference type="InterPro" id="IPR009057">
    <property type="entry name" value="Homeodomain-like_sf"/>
</dbReference>
<accession>A0A6N8F082</accession>
<keyword evidence="4" id="KW-0902">Two-component regulatory system</keyword>
<keyword evidence="6" id="KW-0238">DNA-binding</keyword>
<evidence type="ECO:0000256" key="2">
    <source>
        <dbReference type="ARBA" id="ARBA00022490"/>
    </source>
</evidence>
<evidence type="ECO:0000256" key="5">
    <source>
        <dbReference type="ARBA" id="ARBA00023015"/>
    </source>
</evidence>
<evidence type="ECO:0000256" key="1">
    <source>
        <dbReference type="ARBA" id="ARBA00004496"/>
    </source>
</evidence>
<feature type="modified residue" description="4-aspartylphosphate" evidence="8">
    <location>
        <position position="91"/>
    </location>
</feature>
<sequence length="554" mass="62818">MIACSLPTAKVRDFRLKAKREKVPGLHFAYRGGRNRMFSVMIVDDEPKLRLGLQTLIPWRELGFEIMGTAAGGNEALRVLGEQTPDVLLVDIRMPGMDGLQLLQEIRRRGWDVHAIVLSGYADFEYARRALQYGVEAYLLKPVNKEELAALLQKIHGQLSAKLQEKRGQQEVHSREWAVYSLLSSSHDWGSVSLDELAESLGINWMTYQVVLIAFPDLHSEEDGRIRSFRDRLAASYASDGQGVVLYFAPYTVLLLGKPPAGDLGRAELYRDLQLLSGEIRARMAAAAGETVRALPEITNSFRTARSLLERSFFFDKGKLLTSETLESYRTAASVSADASLSDGEEAAFRLYYLVDVGHTEAIHSFLEGVAAQMAISGKGETEIRERFFYLANETVRKIPPRLWPESGYPGEPAQFLAGIYGQRYIRDLVGYVAAVMERWARCADYTSRDNEMKRMLDFIDRHHHENLRLEMLAGLFNYSRSYLGQLFKNYTGEYFNAYLDRVRVEKAKELLAQGMKVYEVAEKVGYSNVNYFHNKFKKIAGRSPSSYQKNDKS</sequence>
<dbReference type="PROSITE" id="PS00041">
    <property type="entry name" value="HTH_ARAC_FAMILY_1"/>
    <property type="match status" value="1"/>
</dbReference>
<gene>
    <name evidence="11" type="ORF">GNQ08_16735</name>
</gene>
<dbReference type="GO" id="GO:0003700">
    <property type="term" value="F:DNA-binding transcription factor activity"/>
    <property type="evidence" value="ECO:0007669"/>
    <property type="project" value="InterPro"/>
</dbReference>
<dbReference type="PROSITE" id="PS50110">
    <property type="entry name" value="RESPONSE_REGULATORY"/>
    <property type="match status" value="1"/>
</dbReference>
<dbReference type="AlphaFoldDB" id="A0A6N8F082"/>
<dbReference type="PANTHER" id="PTHR42713">
    <property type="entry name" value="HISTIDINE KINASE-RELATED"/>
    <property type="match status" value="1"/>
</dbReference>
<dbReference type="PRINTS" id="PR00032">
    <property type="entry name" value="HTHARAC"/>
</dbReference>
<evidence type="ECO:0000313" key="12">
    <source>
        <dbReference type="Proteomes" id="UP000442469"/>
    </source>
</evidence>
<dbReference type="Pfam" id="PF00072">
    <property type="entry name" value="Response_reg"/>
    <property type="match status" value="1"/>
</dbReference>
<feature type="domain" description="Response regulatory" evidence="10">
    <location>
        <begin position="39"/>
        <end position="156"/>
    </location>
</feature>
<keyword evidence="7" id="KW-0804">Transcription</keyword>
<dbReference type="GO" id="GO:0000160">
    <property type="term" value="P:phosphorelay signal transduction system"/>
    <property type="evidence" value="ECO:0007669"/>
    <property type="project" value="UniProtKB-KW"/>
</dbReference>
<dbReference type="InterPro" id="IPR051552">
    <property type="entry name" value="HptR"/>
</dbReference>
<evidence type="ECO:0000256" key="6">
    <source>
        <dbReference type="ARBA" id="ARBA00023125"/>
    </source>
</evidence>
<dbReference type="GO" id="GO:0043565">
    <property type="term" value="F:sequence-specific DNA binding"/>
    <property type="evidence" value="ECO:0007669"/>
    <property type="project" value="InterPro"/>
</dbReference>
<dbReference type="OrthoDB" id="2508795at2"/>
<proteinExistence type="predicted"/>
<keyword evidence="5" id="KW-0805">Transcription regulation</keyword>
<dbReference type="PROSITE" id="PS01124">
    <property type="entry name" value="HTH_ARAC_FAMILY_2"/>
    <property type="match status" value="1"/>
</dbReference>
<dbReference type="GO" id="GO:0005737">
    <property type="term" value="C:cytoplasm"/>
    <property type="evidence" value="ECO:0007669"/>
    <property type="project" value="UniProtKB-SubCell"/>
</dbReference>
<comment type="caution">
    <text evidence="11">The sequence shown here is derived from an EMBL/GenBank/DDBJ whole genome shotgun (WGS) entry which is preliminary data.</text>
</comment>
<protein>
    <submittedName>
        <fullName evidence="11">Response regulator</fullName>
    </submittedName>
</protein>
<dbReference type="Proteomes" id="UP000442469">
    <property type="component" value="Unassembled WGS sequence"/>
</dbReference>
<organism evidence="11 12">
    <name type="scientific">Paenibacillus macerans</name>
    <name type="common">Bacillus macerans</name>
    <dbReference type="NCBI Taxonomy" id="44252"/>
    <lineage>
        <taxon>Bacteria</taxon>
        <taxon>Bacillati</taxon>
        <taxon>Bacillota</taxon>
        <taxon>Bacilli</taxon>
        <taxon>Bacillales</taxon>
        <taxon>Paenibacillaceae</taxon>
        <taxon>Paenibacillus</taxon>
    </lineage>
</organism>
<keyword evidence="2" id="KW-0963">Cytoplasm</keyword>
<keyword evidence="3 8" id="KW-0597">Phosphoprotein</keyword>
<evidence type="ECO:0000256" key="8">
    <source>
        <dbReference type="PROSITE-ProRule" id="PRU00169"/>
    </source>
</evidence>